<reference evidence="2 3" key="1">
    <citation type="submission" date="2022-03" db="EMBL/GenBank/DDBJ databases">
        <title>Isotopic signatures of nitrous oxide derived from detoxification processes.</title>
        <authorList>
            <person name="Behrendt U."/>
            <person name="Buchen C."/>
            <person name="Well R."/>
            <person name="Ulrich A."/>
            <person name="Rohe L."/>
            <person name="Kolb S."/>
            <person name="Schloter M."/>
            <person name="Horn M.A."/>
            <person name="Augustin J."/>
        </authorList>
    </citation>
    <scope>NUCLEOTIDE SEQUENCE [LARGE SCALE GENOMIC DNA]</scope>
    <source>
        <strain evidence="2 3">S4-C24</strain>
    </source>
</reference>
<dbReference type="Pfam" id="PF06259">
    <property type="entry name" value="Abhydrolase_8"/>
    <property type="match status" value="1"/>
</dbReference>
<keyword evidence="2" id="KW-0378">Hydrolase</keyword>
<dbReference type="GO" id="GO:0016787">
    <property type="term" value="F:hydrolase activity"/>
    <property type="evidence" value="ECO:0007669"/>
    <property type="project" value="UniProtKB-KW"/>
</dbReference>
<gene>
    <name evidence="2" type="ORF">MNQ99_17055</name>
</gene>
<evidence type="ECO:0000313" key="3">
    <source>
        <dbReference type="Proteomes" id="UP000829069"/>
    </source>
</evidence>
<dbReference type="Proteomes" id="UP000829069">
    <property type="component" value="Chromosome"/>
</dbReference>
<dbReference type="EMBL" id="CP093326">
    <property type="protein sequence ID" value="UNK45602.1"/>
    <property type="molecule type" value="Genomic_DNA"/>
</dbReference>
<protein>
    <submittedName>
        <fullName evidence="2">Alpha/beta hydrolase</fullName>
    </submittedName>
</protein>
<name>A0ABY3WBB9_9MICC</name>
<feature type="domain" description="DUF1023" evidence="1">
    <location>
        <begin position="413"/>
        <end position="550"/>
    </location>
</feature>
<evidence type="ECO:0000259" key="1">
    <source>
        <dbReference type="Pfam" id="PF06259"/>
    </source>
</evidence>
<accession>A0ABY3WBB9</accession>
<proteinExistence type="predicted"/>
<dbReference type="RefSeq" id="WP_241913794.1">
    <property type="nucleotide sequence ID" value="NZ_CP093326.1"/>
</dbReference>
<evidence type="ECO:0000313" key="2">
    <source>
        <dbReference type="EMBL" id="UNK45602.1"/>
    </source>
</evidence>
<dbReference type="InterPro" id="IPR010427">
    <property type="entry name" value="DUF1023"/>
</dbReference>
<sequence>MTIRLGSVPELDVPWGQLSDAVEEMSQRAASAGSYLVDAQAAWAGLKDAYRQPDTELEVHAALAELDGPMQEWTAALAAARDALAAFVAAGRPLQAEAEELAAARPALAAHLAAVLDGDEAQGDNQAERALPRAEAFNGRLASLRADWQALTNETSAALKGISGGTLDSLPPTPLLAASAALPAAPPWASFTSGLNERFGPLTPESYLASLTGLTDQELREWAAANPEGAALLAANKLPVWRMPGSAEAVMAQAMANDAALTEAGIGTIRDAWKELAPGDQERLLLLYPAVFGALNGVPFAKRIRANTITAAGYRETVATRQEQLGAKPDLNDYLPAGQNQHRAHHQRAYLQYTEDLERWQTEHNRLATLRTGLDFAVEHQMQVVMLSLDGDGRIVTMDGALGPGTRTIATLVPGTGADLGQLEAYTRRLDAVNGEPSTGTVSFYWQGTDLPDEVSDNVTTSFNEDGGPLLAAFDHALDLEARPNARTTYIGYSAGGSLLGTGEREGLDSTNIVYVAPAGTGHNVGSPEDTANPDAHRYWLQTRDDPISAAQILGGGYHGPSFWRGGNPTAMDPVRLETGFLRPEDPESLMGGHTDYFRRDSTSATNIQGVIEGTEVSTYVEDQIHQTFSPYGPLIVSPLEQNPEDYAYGNLETVTVESLEK</sequence>
<organism evidence="2 3">
    <name type="scientific">Arthrobacter sulfonylureivorans</name>
    <dbReference type="NCBI Taxonomy" id="2486855"/>
    <lineage>
        <taxon>Bacteria</taxon>
        <taxon>Bacillati</taxon>
        <taxon>Actinomycetota</taxon>
        <taxon>Actinomycetes</taxon>
        <taxon>Micrococcales</taxon>
        <taxon>Micrococcaceae</taxon>
        <taxon>Arthrobacter</taxon>
    </lineage>
</organism>
<keyword evidence="3" id="KW-1185">Reference proteome</keyword>